<dbReference type="InterPro" id="IPR038377">
    <property type="entry name" value="Na/Glc_symporter_sf"/>
</dbReference>
<keyword evidence="5" id="KW-0813">Transport</keyword>
<dbReference type="CDD" id="cd02663">
    <property type="entry name" value="Peptidase_C19G"/>
    <property type="match status" value="1"/>
</dbReference>
<evidence type="ECO:0000256" key="16">
    <source>
        <dbReference type="SAM" id="Phobius"/>
    </source>
</evidence>
<feature type="transmembrane region" description="Helical" evidence="16">
    <location>
        <begin position="123"/>
        <end position="145"/>
    </location>
</feature>
<dbReference type="Gene3D" id="3.90.70.10">
    <property type="entry name" value="Cysteine proteinases"/>
    <property type="match status" value="1"/>
</dbReference>
<protein>
    <recommendedName>
        <fullName evidence="4">ubiquitinyl hydrolase 1</fullName>
        <ecNumber evidence="4">3.4.19.12</ecNumber>
    </recommendedName>
</protein>
<dbReference type="InterPro" id="IPR038765">
    <property type="entry name" value="Papain-like_cys_pep_sf"/>
</dbReference>
<evidence type="ECO:0000256" key="14">
    <source>
        <dbReference type="ARBA" id="ARBA00023201"/>
    </source>
</evidence>
<dbReference type="GO" id="GO:0016579">
    <property type="term" value="P:protein deubiquitination"/>
    <property type="evidence" value="ECO:0007669"/>
    <property type="project" value="InterPro"/>
</dbReference>
<dbReference type="PROSITE" id="PS50283">
    <property type="entry name" value="NA_SOLUT_SYMP_3"/>
    <property type="match status" value="1"/>
</dbReference>
<keyword evidence="6" id="KW-1003">Cell membrane</keyword>
<dbReference type="Pfam" id="PF00474">
    <property type="entry name" value="SSF"/>
    <property type="match status" value="1"/>
</dbReference>
<name>A0A836JKB4_9HYME</name>
<comment type="catalytic activity">
    <reaction evidence="1">
        <text>Thiol-dependent hydrolysis of ester, thioester, amide, peptide and isopeptide bonds formed by the C-terminal Gly of ubiquitin (a 76-residue protein attached to proteins as an intracellular targeting signal).</text>
        <dbReference type="EC" id="3.4.19.12"/>
    </reaction>
</comment>
<dbReference type="EMBL" id="JAANHZ010000015">
    <property type="protein sequence ID" value="KAG5316766.1"/>
    <property type="molecule type" value="Genomic_DNA"/>
</dbReference>
<evidence type="ECO:0000256" key="13">
    <source>
        <dbReference type="ARBA" id="ARBA00023136"/>
    </source>
</evidence>
<dbReference type="GO" id="GO:0005886">
    <property type="term" value="C:plasma membrane"/>
    <property type="evidence" value="ECO:0007669"/>
    <property type="project" value="UniProtKB-SubCell"/>
</dbReference>
<feature type="transmembrane region" description="Helical" evidence="16">
    <location>
        <begin position="274"/>
        <end position="297"/>
    </location>
</feature>
<feature type="domain" description="USP" evidence="17">
    <location>
        <begin position="659"/>
        <end position="987"/>
    </location>
</feature>
<evidence type="ECO:0000256" key="3">
    <source>
        <dbReference type="ARBA" id="ARBA00006434"/>
    </source>
</evidence>
<evidence type="ECO:0000259" key="17">
    <source>
        <dbReference type="PROSITE" id="PS50235"/>
    </source>
</evidence>
<comment type="caution">
    <text evidence="18">The sequence shown here is derived from an EMBL/GenBank/DDBJ whole genome shotgun (WGS) entry which is preliminary data.</text>
</comment>
<feature type="region of interest" description="Disordered" evidence="15">
    <location>
        <begin position="580"/>
        <end position="599"/>
    </location>
</feature>
<feature type="transmembrane region" description="Helical" evidence="16">
    <location>
        <begin position="6"/>
        <end position="28"/>
    </location>
</feature>
<dbReference type="NCBIfam" id="TIGR00813">
    <property type="entry name" value="sss"/>
    <property type="match status" value="1"/>
</dbReference>
<keyword evidence="8 16" id="KW-0812">Transmembrane</keyword>
<dbReference type="GO" id="GO:0015293">
    <property type="term" value="F:symporter activity"/>
    <property type="evidence" value="ECO:0007669"/>
    <property type="project" value="TreeGrafter"/>
</dbReference>
<evidence type="ECO:0000256" key="11">
    <source>
        <dbReference type="ARBA" id="ARBA00023053"/>
    </source>
</evidence>
<dbReference type="GO" id="GO:0006508">
    <property type="term" value="P:proteolysis"/>
    <property type="evidence" value="ECO:0007669"/>
    <property type="project" value="UniProtKB-KW"/>
</dbReference>
<dbReference type="GO" id="GO:0006814">
    <property type="term" value="P:sodium ion transport"/>
    <property type="evidence" value="ECO:0007669"/>
    <property type="project" value="UniProtKB-KW"/>
</dbReference>
<evidence type="ECO:0000256" key="12">
    <source>
        <dbReference type="ARBA" id="ARBA00023065"/>
    </source>
</evidence>
<comment type="similarity">
    <text evidence="3">Belongs to the sodium:solute symporter (SSF) (TC 2.A.21) family.</text>
</comment>
<dbReference type="GO" id="GO:0004843">
    <property type="term" value="F:cysteine-type deubiquitinase activity"/>
    <property type="evidence" value="ECO:0007669"/>
    <property type="project" value="UniProtKB-EC"/>
</dbReference>
<dbReference type="SUPFAM" id="SSF54001">
    <property type="entry name" value="Cysteine proteinases"/>
    <property type="match status" value="1"/>
</dbReference>
<evidence type="ECO:0000256" key="10">
    <source>
        <dbReference type="ARBA" id="ARBA00022989"/>
    </source>
</evidence>
<gene>
    <name evidence="18" type="primary">Usp46</name>
    <name evidence="18" type="ORF">G6Z75_0004448</name>
</gene>
<evidence type="ECO:0000256" key="5">
    <source>
        <dbReference type="ARBA" id="ARBA00022448"/>
    </source>
</evidence>
<dbReference type="InterPro" id="IPR001734">
    <property type="entry name" value="Na/solute_symporter"/>
</dbReference>
<dbReference type="PROSITE" id="PS50235">
    <property type="entry name" value="USP_3"/>
    <property type="match status" value="1"/>
</dbReference>
<feature type="transmembrane region" description="Helical" evidence="16">
    <location>
        <begin position="157"/>
        <end position="176"/>
    </location>
</feature>
<keyword evidence="7" id="KW-0645">Protease</keyword>
<feature type="transmembrane region" description="Helical" evidence="16">
    <location>
        <begin position="380"/>
        <end position="404"/>
    </location>
</feature>
<keyword evidence="10 16" id="KW-1133">Transmembrane helix</keyword>
<keyword evidence="9 18" id="KW-0378">Hydrolase</keyword>
<evidence type="ECO:0000256" key="2">
    <source>
        <dbReference type="ARBA" id="ARBA00004651"/>
    </source>
</evidence>
<dbReference type="PROSITE" id="PS00973">
    <property type="entry name" value="USP_2"/>
    <property type="match status" value="1"/>
</dbReference>
<evidence type="ECO:0000256" key="15">
    <source>
        <dbReference type="SAM" id="MobiDB-lite"/>
    </source>
</evidence>
<keyword evidence="11" id="KW-0915">Sodium</keyword>
<reference evidence="18" key="1">
    <citation type="submission" date="2020-02" db="EMBL/GenBank/DDBJ databases">
        <title>Relaxed selection underlies rapid genomic changes in the transitions from sociality to social parasitism in ants.</title>
        <authorList>
            <person name="Bi X."/>
        </authorList>
    </citation>
    <scope>NUCLEOTIDE SEQUENCE</scope>
    <source>
        <strain evidence="18">BGI-DK2013a</strain>
        <tissue evidence="18">Whole body</tissue>
    </source>
</reference>
<evidence type="ECO:0000256" key="6">
    <source>
        <dbReference type="ARBA" id="ARBA00022475"/>
    </source>
</evidence>
<evidence type="ECO:0000313" key="18">
    <source>
        <dbReference type="EMBL" id="KAG5316766.1"/>
    </source>
</evidence>
<feature type="non-terminal residue" evidence="18">
    <location>
        <position position="1"/>
    </location>
</feature>
<accession>A0A836JKB4</accession>
<evidence type="ECO:0000313" key="19">
    <source>
        <dbReference type="Proteomes" id="UP000667349"/>
    </source>
</evidence>
<feature type="non-terminal residue" evidence="18">
    <location>
        <position position="990"/>
    </location>
</feature>
<evidence type="ECO:0000256" key="7">
    <source>
        <dbReference type="ARBA" id="ARBA00022670"/>
    </source>
</evidence>
<keyword evidence="14" id="KW-0739">Sodium transport</keyword>
<dbReference type="CDD" id="cd11492">
    <property type="entry name" value="SLC5sbd_NIS-SMVT"/>
    <property type="match status" value="1"/>
</dbReference>
<evidence type="ECO:0000256" key="1">
    <source>
        <dbReference type="ARBA" id="ARBA00000707"/>
    </source>
</evidence>
<dbReference type="InterPro" id="IPR028889">
    <property type="entry name" value="USP"/>
</dbReference>
<dbReference type="Gene3D" id="1.20.1730.10">
    <property type="entry name" value="Sodium/glucose cotransporter"/>
    <property type="match status" value="1"/>
</dbReference>
<keyword evidence="12" id="KW-0406">Ion transport</keyword>
<feature type="transmembrane region" description="Helical" evidence="16">
    <location>
        <begin position="188"/>
        <end position="215"/>
    </location>
</feature>
<dbReference type="PANTHER" id="PTHR42985:SF40">
    <property type="entry name" value="LD47995P-RELATED"/>
    <property type="match status" value="1"/>
</dbReference>
<feature type="transmembrane region" description="Helical" evidence="16">
    <location>
        <begin position="439"/>
        <end position="456"/>
    </location>
</feature>
<sequence length="990" mass="110056">MATLTAADYAVIGALILISSGIGVYYWLIDGRQKSTEEYFMANKSMRMIPVAIGLMVSYLSAVSLLGVSSENYVYGTQYAVINISYGLATPFAAYFYLPVFFKLGTASTFEYLQKRFGTTTRLIASFAFLLQLLLYSGVVLYAPALALEATTGLSTTASVIGLGLICTFYSTIGGIKAVLITDVFQGLLMLIAVVTVIVTAAVTTGGLDRIWQIAEEGSRLEFNNISPDPTVRHTWWSLTLGGFFTYLSLYSVNQVQVQRMLTVSNLGTAQRALWWSWPMATIMSLTLCFSGLAIYAKYRNCDPLTEGRISSNDQLMPLYVMDMLSDYPGVPGLFIAGIFSAGLSTISATINSLSAVILEDYIKPLWRIRNKDLSATTSIIISKILALVVGLSCVAVGFLAQYLGGLLQAALTIFGVVGGPMLGLYTLGMFLPSCNQRGAIAGFILSLMFSLWIGFGQPKPPIPRLNVSTDDCGFNNTIMFRDGKSLIYTNSQYELHLHDGIGTSVISGSFRLIHREYRTCIRRWGIHVAANLSSRSILPLLSHPPVSSYATIGSTRQGRDITVEFVHVRHVERRQEAAPLLQCDDGPTSSPSAPLTDGEDALAECRQIPVNVRRSTMEFTSLLKSMLSACQCHAHGTTISQLERDIGSDQFPPNEHYFGLVNFGNTCYSNSVLQALYFCRPFREKVLEYKARNKRTKETLLTCLADLFYSIATQKKKVGSIAPKKFIARLRKEKEEFDNYMQQDAHEFLNFLINHINEIILAERTQSKPTGGKCGAGDAAGSPPEPTWVHEIFQGILTSETRCLNCETVSSKDEDFFDLQVDVDQNTSITHCLRCFSNTETLCSDNKFKCDHCSSYQEAQKRMRVKKLPMILALHLKRFKYVEQYNRHIKVSHRVVFPLELRLFNTSDDAVNPDRLYDLVAVVIHCGSGPNRGHYISIVKSHGFWLLFDDDMVDKIDASTIEDFYGLTSDIQKSSETGYILFYQSRDCS</sequence>
<feature type="transmembrane region" description="Helical" evidence="16">
    <location>
        <begin position="49"/>
        <end position="68"/>
    </location>
</feature>
<feature type="transmembrane region" description="Helical" evidence="16">
    <location>
        <begin position="235"/>
        <end position="253"/>
    </location>
</feature>
<proteinExistence type="inferred from homology"/>
<dbReference type="FunFam" id="3.90.70.10:FF:000112">
    <property type="entry name" value="Ubiquitin carboxyl-terminal hydrolase"/>
    <property type="match status" value="1"/>
</dbReference>
<dbReference type="InterPro" id="IPR018200">
    <property type="entry name" value="USP_CS"/>
</dbReference>
<keyword evidence="19" id="KW-1185">Reference proteome</keyword>
<dbReference type="PANTHER" id="PTHR42985">
    <property type="entry name" value="SODIUM-COUPLED MONOCARBOXYLATE TRANSPORTER"/>
    <property type="match status" value="1"/>
</dbReference>
<feature type="transmembrane region" description="Helical" evidence="16">
    <location>
        <begin position="80"/>
        <end position="102"/>
    </location>
</feature>
<dbReference type="InterPro" id="IPR051163">
    <property type="entry name" value="Sodium:Solute_Symporter_SSF"/>
</dbReference>
<dbReference type="Proteomes" id="UP000667349">
    <property type="component" value="Unassembled WGS sequence"/>
</dbReference>
<dbReference type="GO" id="GO:0060255">
    <property type="term" value="P:regulation of macromolecule metabolic process"/>
    <property type="evidence" value="ECO:0007669"/>
    <property type="project" value="UniProtKB-ARBA"/>
</dbReference>
<feature type="transmembrane region" description="Helical" evidence="16">
    <location>
        <begin position="410"/>
        <end position="432"/>
    </location>
</feature>
<evidence type="ECO:0000256" key="9">
    <source>
        <dbReference type="ARBA" id="ARBA00022801"/>
    </source>
</evidence>
<evidence type="ECO:0000256" key="8">
    <source>
        <dbReference type="ARBA" id="ARBA00022692"/>
    </source>
</evidence>
<dbReference type="EC" id="3.4.19.12" evidence="4"/>
<feature type="transmembrane region" description="Helical" evidence="16">
    <location>
        <begin position="334"/>
        <end position="359"/>
    </location>
</feature>
<dbReference type="Pfam" id="PF00443">
    <property type="entry name" value="UCH"/>
    <property type="match status" value="1"/>
</dbReference>
<evidence type="ECO:0000256" key="4">
    <source>
        <dbReference type="ARBA" id="ARBA00012759"/>
    </source>
</evidence>
<organism evidence="18 19">
    <name type="scientific">Acromyrmex insinuator</name>
    <dbReference type="NCBI Taxonomy" id="230686"/>
    <lineage>
        <taxon>Eukaryota</taxon>
        <taxon>Metazoa</taxon>
        <taxon>Ecdysozoa</taxon>
        <taxon>Arthropoda</taxon>
        <taxon>Hexapoda</taxon>
        <taxon>Insecta</taxon>
        <taxon>Pterygota</taxon>
        <taxon>Neoptera</taxon>
        <taxon>Endopterygota</taxon>
        <taxon>Hymenoptera</taxon>
        <taxon>Apocrita</taxon>
        <taxon>Aculeata</taxon>
        <taxon>Formicoidea</taxon>
        <taxon>Formicidae</taxon>
        <taxon>Myrmicinae</taxon>
        <taxon>Acromyrmex</taxon>
    </lineage>
</organism>
<dbReference type="AlphaFoldDB" id="A0A836JKB4"/>
<comment type="subcellular location">
    <subcellularLocation>
        <location evidence="2">Cell membrane</location>
        <topology evidence="2">Multi-pass membrane protein</topology>
    </subcellularLocation>
</comment>
<dbReference type="InterPro" id="IPR001394">
    <property type="entry name" value="Peptidase_C19_UCH"/>
</dbReference>
<keyword evidence="13 16" id="KW-0472">Membrane</keyword>